<sequence>MRNWLRVSIIAATCAALFLCAPRRLDSQSLRDQDVAVERLIDFLNNGQNGNFIFKLRSIESGRPNKGLRIKVTLQETLCLISEAPHNKDCPLDPDGEVKVCLLHMEQKSVKSAKCSNNVKDRNNEAGVQKRALNSTTLGKDSGGSGQISSCLECIFGLFNA</sequence>
<reference evidence="4" key="1">
    <citation type="journal article" date="2016" name="Nature">
        <title>Genome evolution in the allotetraploid frog Xenopus laevis.</title>
        <authorList>
            <person name="Session A.M."/>
            <person name="Uno Y."/>
            <person name="Kwon T."/>
            <person name="Chapman J.A."/>
            <person name="Toyoda A."/>
            <person name="Takahashi S."/>
            <person name="Fukui A."/>
            <person name="Hikosaka A."/>
            <person name="Suzuki A."/>
            <person name="Kondo M."/>
            <person name="van Heeringen S.J."/>
            <person name="Quigley I."/>
            <person name="Heinz S."/>
            <person name="Ogino H."/>
            <person name="Ochi H."/>
            <person name="Hellsten U."/>
            <person name="Lyons J.B."/>
            <person name="Simakov O."/>
            <person name="Putnam N."/>
            <person name="Stites J."/>
            <person name="Kuroki Y."/>
            <person name="Tanaka T."/>
            <person name="Michiue T."/>
            <person name="Watanabe M."/>
            <person name="Bogdanovic O."/>
            <person name="Lister R."/>
            <person name="Georgiou G."/>
            <person name="Paranjpe S.S."/>
            <person name="van Kruijsbergen I."/>
            <person name="Shu S."/>
            <person name="Carlson J."/>
            <person name="Kinoshita T."/>
            <person name="Ohta Y."/>
            <person name="Mawaribuchi S."/>
            <person name="Jenkins J."/>
            <person name="Grimwood J."/>
            <person name="Schmutz J."/>
            <person name="Mitros T."/>
            <person name="Mozaffari S.V."/>
            <person name="Suzuki Y."/>
            <person name="Haramoto Y."/>
            <person name="Yamamoto T.S."/>
            <person name="Takagi C."/>
            <person name="Heald R."/>
            <person name="Miller K."/>
            <person name="Haudenschild C."/>
            <person name="Kitzman J."/>
            <person name="Nakayama T."/>
            <person name="Izutsu Y."/>
            <person name="Robert J."/>
            <person name="Fortriede J."/>
            <person name="Burns K."/>
            <person name="Lotay V."/>
            <person name="Karimi K."/>
            <person name="Yasuoka Y."/>
            <person name="Dichmann D.S."/>
            <person name="Flajnik M.F."/>
            <person name="Houston D.W."/>
            <person name="Shendure J."/>
            <person name="DuPasquier L."/>
            <person name="Vize P.D."/>
            <person name="Zorn A.M."/>
            <person name="Ito M."/>
            <person name="Marcotte E.M."/>
            <person name="Wallingford J.B."/>
            <person name="Ito Y."/>
            <person name="Asashima M."/>
            <person name="Ueno N."/>
            <person name="Matsuda Y."/>
            <person name="Veenstra G.J."/>
            <person name="Fujiyama A."/>
            <person name="Harland R.M."/>
            <person name="Taira M."/>
            <person name="Rokhsar D.S."/>
        </authorList>
    </citation>
    <scope>NUCLEOTIDE SEQUENCE [LARGE SCALE GENOMIC DNA]</scope>
    <source>
        <strain evidence="4">J</strain>
    </source>
</reference>
<keyword evidence="2" id="KW-0732">Signal</keyword>
<dbReference type="InterPro" id="IPR046350">
    <property type="entry name" value="Cystatin_sf"/>
</dbReference>
<dbReference type="Gene3D" id="3.10.450.10">
    <property type="match status" value="1"/>
</dbReference>
<proteinExistence type="predicted"/>
<dbReference type="EMBL" id="CM004476">
    <property type="protein sequence ID" value="OCT75379.1"/>
    <property type="molecule type" value="Genomic_DNA"/>
</dbReference>
<name>A0A974HEW9_XENLA</name>
<dbReference type="SUPFAM" id="SSF54403">
    <property type="entry name" value="Cystatin/monellin"/>
    <property type="match status" value="1"/>
</dbReference>
<evidence type="ECO:0000313" key="3">
    <source>
        <dbReference type="EMBL" id="OCT75379.1"/>
    </source>
</evidence>
<feature type="signal peptide" evidence="2">
    <location>
        <begin position="1"/>
        <end position="27"/>
    </location>
</feature>
<dbReference type="AlphaFoldDB" id="A0A974HEW9"/>
<organism evidence="3 4">
    <name type="scientific">Xenopus laevis</name>
    <name type="common">African clawed frog</name>
    <dbReference type="NCBI Taxonomy" id="8355"/>
    <lineage>
        <taxon>Eukaryota</taxon>
        <taxon>Metazoa</taxon>
        <taxon>Chordata</taxon>
        <taxon>Craniata</taxon>
        <taxon>Vertebrata</taxon>
        <taxon>Euteleostomi</taxon>
        <taxon>Amphibia</taxon>
        <taxon>Batrachia</taxon>
        <taxon>Anura</taxon>
        <taxon>Pipoidea</taxon>
        <taxon>Pipidae</taxon>
        <taxon>Xenopodinae</taxon>
        <taxon>Xenopus</taxon>
        <taxon>Xenopus</taxon>
    </lineage>
</organism>
<evidence type="ECO:0000256" key="2">
    <source>
        <dbReference type="SAM" id="SignalP"/>
    </source>
</evidence>
<protein>
    <submittedName>
        <fullName evidence="3">Uncharacterized protein</fullName>
    </submittedName>
</protein>
<dbReference type="Proteomes" id="UP000694892">
    <property type="component" value="Chromosome 6L"/>
</dbReference>
<gene>
    <name evidence="3" type="ORF">XELAEV_18030558mg</name>
</gene>
<dbReference type="Pfam" id="PF00666">
    <property type="entry name" value="Cathelicidins"/>
    <property type="match status" value="1"/>
</dbReference>
<feature type="chain" id="PRO_5037376964" evidence="2">
    <location>
        <begin position="28"/>
        <end position="161"/>
    </location>
</feature>
<feature type="region of interest" description="Disordered" evidence="1">
    <location>
        <begin position="126"/>
        <end position="145"/>
    </location>
</feature>
<evidence type="ECO:0000313" key="4">
    <source>
        <dbReference type="Proteomes" id="UP000694892"/>
    </source>
</evidence>
<accession>A0A974HEW9</accession>
<evidence type="ECO:0000256" key="1">
    <source>
        <dbReference type="SAM" id="MobiDB-lite"/>
    </source>
</evidence>